<protein>
    <recommendedName>
        <fullName evidence="4">NADPH-dependent FMN reductase-like domain-containing protein</fullName>
    </recommendedName>
</protein>
<evidence type="ECO:0000259" key="4">
    <source>
        <dbReference type="Pfam" id="PF03358"/>
    </source>
</evidence>
<dbReference type="InParanoid" id="A0A1Q5PVS4"/>
<keyword evidence="2" id="KW-0288">FMN</keyword>
<dbReference type="InterPro" id="IPR023932">
    <property type="entry name" value="CE1759_FMN_reduct"/>
</dbReference>
<dbReference type="OrthoDB" id="1643408at2"/>
<dbReference type="PANTHER" id="PTHR43408">
    <property type="entry name" value="FMN REDUCTASE (NADPH)"/>
    <property type="match status" value="1"/>
</dbReference>
<dbReference type="PANTHER" id="PTHR43408:SF2">
    <property type="entry name" value="FMN REDUCTASE (NADPH)"/>
    <property type="match status" value="1"/>
</dbReference>
<comment type="caution">
    <text evidence="5">The sequence shown here is derived from an EMBL/GenBank/DDBJ whole genome shotgun (WGS) entry which is preliminary data.</text>
</comment>
<organism evidence="5 6">
    <name type="scientific">Buchananella hordeovulneris</name>
    <dbReference type="NCBI Taxonomy" id="52770"/>
    <lineage>
        <taxon>Bacteria</taxon>
        <taxon>Bacillati</taxon>
        <taxon>Actinomycetota</taxon>
        <taxon>Actinomycetes</taxon>
        <taxon>Actinomycetales</taxon>
        <taxon>Actinomycetaceae</taxon>
        <taxon>Buchananella</taxon>
    </lineage>
</organism>
<dbReference type="Pfam" id="PF03358">
    <property type="entry name" value="FMN_red"/>
    <property type="match status" value="1"/>
</dbReference>
<accession>A0A1Q5PVS4</accession>
<dbReference type="NCBIfam" id="TIGR04037">
    <property type="entry name" value="LLM_duo_CE1759"/>
    <property type="match status" value="1"/>
</dbReference>
<proteinExistence type="predicted"/>
<evidence type="ECO:0000313" key="6">
    <source>
        <dbReference type="Proteomes" id="UP000185612"/>
    </source>
</evidence>
<dbReference type="AlphaFoldDB" id="A0A1Q5PVS4"/>
<dbReference type="Gene3D" id="3.40.50.360">
    <property type="match status" value="1"/>
</dbReference>
<evidence type="ECO:0000256" key="2">
    <source>
        <dbReference type="ARBA" id="ARBA00022643"/>
    </source>
</evidence>
<keyword evidence="6" id="KW-1185">Reference proteome</keyword>
<keyword evidence="1" id="KW-0285">Flavoprotein</keyword>
<name>A0A1Q5PVS4_9ACTO</name>
<dbReference type="Proteomes" id="UP000185612">
    <property type="component" value="Unassembled WGS sequence"/>
</dbReference>
<sequence length="224" mass="24031">MRAVVIDASLSEAATSARLGDQLIERLPEQWQVQRLQLRPLAHELVDNLLTGFPSPALEQMQAAVQEAEVAIVLTPTYQAGYSGLLKLFFDTLPEQSLAGTAVLIGATGGTARHALMVEHAVRPLLSYLHAVVVPTALFVAADDWGGIQGADEQDGPGALARRLDRAVAELKLLAQLVQGRPTEVVEPSAPTAERKVDDGLAFARTKVDDLDTVVPFEVLLRSV</sequence>
<reference evidence="6" key="1">
    <citation type="submission" date="2016-12" db="EMBL/GenBank/DDBJ databases">
        <authorList>
            <person name="Meng X."/>
        </authorList>
    </citation>
    <scope>NUCLEOTIDE SEQUENCE [LARGE SCALE GENOMIC DNA]</scope>
    <source>
        <strain evidence="6">DSM 20732</strain>
    </source>
</reference>
<dbReference type="GO" id="GO:0016491">
    <property type="term" value="F:oxidoreductase activity"/>
    <property type="evidence" value="ECO:0007669"/>
    <property type="project" value="UniProtKB-KW"/>
</dbReference>
<evidence type="ECO:0000256" key="3">
    <source>
        <dbReference type="ARBA" id="ARBA00023002"/>
    </source>
</evidence>
<keyword evidence="3" id="KW-0560">Oxidoreductase</keyword>
<feature type="domain" description="NADPH-dependent FMN reductase-like" evidence="4">
    <location>
        <begin position="1"/>
        <end position="143"/>
    </location>
</feature>
<evidence type="ECO:0000256" key="1">
    <source>
        <dbReference type="ARBA" id="ARBA00022630"/>
    </source>
</evidence>
<dbReference type="EMBL" id="MQVS01000006">
    <property type="protein sequence ID" value="OKL51562.1"/>
    <property type="molecule type" value="Genomic_DNA"/>
</dbReference>
<dbReference type="InterPro" id="IPR029039">
    <property type="entry name" value="Flavoprotein-like_sf"/>
</dbReference>
<dbReference type="STRING" id="52770.BSZ40_06875"/>
<dbReference type="InterPro" id="IPR005025">
    <property type="entry name" value="FMN_Rdtase-like_dom"/>
</dbReference>
<dbReference type="InterPro" id="IPR051814">
    <property type="entry name" value="NAD(P)H-dep_FMN_reductase"/>
</dbReference>
<dbReference type="SUPFAM" id="SSF52218">
    <property type="entry name" value="Flavoproteins"/>
    <property type="match status" value="1"/>
</dbReference>
<dbReference type="RefSeq" id="WP_073824553.1">
    <property type="nucleotide sequence ID" value="NZ_MQVS01000006.1"/>
</dbReference>
<gene>
    <name evidence="5" type="ORF">BSZ40_06875</name>
</gene>
<evidence type="ECO:0000313" key="5">
    <source>
        <dbReference type="EMBL" id="OKL51562.1"/>
    </source>
</evidence>